<accession>A0A448XMF5</accession>
<name>A0A448XMF5_9PLAT</name>
<dbReference type="EMBL" id="CAAALY010264110">
    <property type="protein sequence ID" value="VEL40228.1"/>
    <property type="molecule type" value="Genomic_DNA"/>
</dbReference>
<keyword evidence="2" id="KW-1185">Reference proteome</keyword>
<protein>
    <submittedName>
        <fullName evidence="1">Uncharacterized protein</fullName>
    </submittedName>
</protein>
<dbReference type="AlphaFoldDB" id="A0A448XMF5"/>
<evidence type="ECO:0000313" key="2">
    <source>
        <dbReference type="Proteomes" id="UP000784294"/>
    </source>
</evidence>
<comment type="caution">
    <text evidence="1">The sequence shown here is derived from an EMBL/GenBank/DDBJ whole genome shotgun (WGS) entry which is preliminary data.</text>
</comment>
<organism evidence="1 2">
    <name type="scientific">Protopolystoma xenopodis</name>
    <dbReference type="NCBI Taxonomy" id="117903"/>
    <lineage>
        <taxon>Eukaryota</taxon>
        <taxon>Metazoa</taxon>
        <taxon>Spiralia</taxon>
        <taxon>Lophotrochozoa</taxon>
        <taxon>Platyhelminthes</taxon>
        <taxon>Monogenea</taxon>
        <taxon>Polyopisthocotylea</taxon>
        <taxon>Polystomatidea</taxon>
        <taxon>Polystomatidae</taxon>
        <taxon>Protopolystoma</taxon>
    </lineage>
</organism>
<reference evidence="1" key="1">
    <citation type="submission" date="2018-11" db="EMBL/GenBank/DDBJ databases">
        <authorList>
            <consortium name="Pathogen Informatics"/>
        </authorList>
    </citation>
    <scope>NUCLEOTIDE SEQUENCE</scope>
</reference>
<gene>
    <name evidence="1" type="ORF">PXEA_LOCUS33668</name>
</gene>
<dbReference type="Proteomes" id="UP000784294">
    <property type="component" value="Unassembled WGS sequence"/>
</dbReference>
<proteinExistence type="predicted"/>
<evidence type="ECO:0000313" key="1">
    <source>
        <dbReference type="EMBL" id="VEL40228.1"/>
    </source>
</evidence>
<sequence length="294" mass="31813">MYFLFYAWLNYPSNIIGCLPPASSDTNNESIRSSSQERHSIGLSKLFSPLAELFKRLTLASPLKWSLMDTPPCNRLTLCLIPPANVCDPHNICHSQQAISGAPAADSSPPSLCKLSALSTIDNWVETTPLHRSSTGSSIPRTVIVGSDGSLSSSTPDCISILVNSRSQPSAVTGHLTGLASDDVDIWRALPGVDKPVAQATAYLLAGLRLTRCFGILESETLGSLTCELADTTEPEKIPLPTKFADLALFICLTEDLRPLIRLSSVPSSSFPLLNAWILDIERSHGQEFQSHLR</sequence>